<dbReference type="InParanoid" id="A0A0C3INH4"/>
<protein>
    <submittedName>
        <fullName evidence="2">Uncharacterized protein</fullName>
    </submittedName>
</protein>
<feature type="compositionally biased region" description="Low complexity" evidence="1">
    <location>
        <begin position="21"/>
        <end position="32"/>
    </location>
</feature>
<accession>A0A0C3INH4</accession>
<evidence type="ECO:0000256" key="1">
    <source>
        <dbReference type="SAM" id="MobiDB-lite"/>
    </source>
</evidence>
<proteinExistence type="predicted"/>
<feature type="region of interest" description="Disordered" evidence="1">
    <location>
        <begin position="1"/>
        <end position="45"/>
    </location>
</feature>
<name>A0A0C3INH4_PISTI</name>
<dbReference type="HOGENOM" id="CLU_2961838_0_0_1"/>
<dbReference type="AlphaFoldDB" id="A0A0C3INH4"/>
<sequence length="59" mass="6712">MLANLWAINNNKEKQAHRAEQQAGEELAAESQHLAHEEEEAALTEECKENGVKFFQSEM</sequence>
<feature type="compositionally biased region" description="Basic and acidic residues" evidence="1">
    <location>
        <begin position="11"/>
        <end position="20"/>
    </location>
</feature>
<dbReference type="Proteomes" id="UP000054217">
    <property type="component" value="Unassembled WGS sequence"/>
</dbReference>
<gene>
    <name evidence="2" type="ORF">M404DRAFT_31207</name>
</gene>
<dbReference type="EMBL" id="KN832014">
    <property type="protein sequence ID" value="KIN98517.1"/>
    <property type="molecule type" value="Genomic_DNA"/>
</dbReference>
<evidence type="ECO:0000313" key="3">
    <source>
        <dbReference type="Proteomes" id="UP000054217"/>
    </source>
</evidence>
<evidence type="ECO:0000313" key="2">
    <source>
        <dbReference type="EMBL" id="KIN98517.1"/>
    </source>
</evidence>
<organism evidence="2 3">
    <name type="scientific">Pisolithus tinctorius Marx 270</name>
    <dbReference type="NCBI Taxonomy" id="870435"/>
    <lineage>
        <taxon>Eukaryota</taxon>
        <taxon>Fungi</taxon>
        <taxon>Dikarya</taxon>
        <taxon>Basidiomycota</taxon>
        <taxon>Agaricomycotina</taxon>
        <taxon>Agaricomycetes</taxon>
        <taxon>Agaricomycetidae</taxon>
        <taxon>Boletales</taxon>
        <taxon>Sclerodermatineae</taxon>
        <taxon>Pisolithaceae</taxon>
        <taxon>Pisolithus</taxon>
    </lineage>
</organism>
<reference evidence="2 3" key="1">
    <citation type="submission" date="2014-04" db="EMBL/GenBank/DDBJ databases">
        <authorList>
            <consortium name="DOE Joint Genome Institute"/>
            <person name="Kuo A."/>
            <person name="Kohler A."/>
            <person name="Costa M.D."/>
            <person name="Nagy L.G."/>
            <person name="Floudas D."/>
            <person name="Copeland A."/>
            <person name="Barry K.W."/>
            <person name="Cichocki N."/>
            <person name="Veneault-Fourrey C."/>
            <person name="LaButti K."/>
            <person name="Lindquist E.A."/>
            <person name="Lipzen A."/>
            <person name="Lundell T."/>
            <person name="Morin E."/>
            <person name="Murat C."/>
            <person name="Sun H."/>
            <person name="Tunlid A."/>
            <person name="Henrissat B."/>
            <person name="Grigoriev I.V."/>
            <person name="Hibbett D.S."/>
            <person name="Martin F."/>
            <person name="Nordberg H.P."/>
            <person name="Cantor M.N."/>
            <person name="Hua S.X."/>
        </authorList>
    </citation>
    <scope>NUCLEOTIDE SEQUENCE [LARGE SCALE GENOMIC DNA]</scope>
    <source>
        <strain evidence="2 3">Marx 270</strain>
    </source>
</reference>
<keyword evidence="3" id="KW-1185">Reference proteome</keyword>
<reference evidence="3" key="2">
    <citation type="submission" date="2015-01" db="EMBL/GenBank/DDBJ databases">
        <title>Evolutionary Origins and Diversification of the Mycorrhizal Mutualists.</title>
        <authorList>
            <consortium name="DOE Joint Genome Institute"/>
            <consortium name="Mycorrhizal Genomics Consortium"/>
            <person name="Kohler A."/>
            <person name="Kuo A."/>
            <person name="Nagy L.G."/>
            <person name="Floudas D."/>
            <person name="Copeland A."/>
            <person name="Barry K.W."/>
            <person name="Cichocki N."/>
            <person name="Veneault-Fourrey C."/>
            <person name="LaButti K."/>
            <person name="Lindquist E.A."/>
            <person name="Lipzen A."/>
            <person name="Lundell T."/>
            <person name="Morin E."/>
            <person name="Murat C."/>
            <person name="Riley R."/>
            <person name="Ohm R."/>
            <person name="Sun H."/>
            <person name="Tunlid A."/>
            <person name="Henrissat B."/>
            <person name="Grigoriev I.V."/>
            <person name="Hibbett D.S."/>
            <person name="Martin F."/>
        </authorList>
    </citation>
    <scope>NUCLEOTIDE SEQUENCE [LARGE SCALE GENOMIC DNA]</scope>
    <source>
        <strain evidence="3">Marx 270</strain>
    </source>
</reference>